<organism evidence="2 3">
    <name type="scientific">Candidatus Coprenecus avistercoris</name>
    <dbReference type="NCBI Taxonomy" id="2840730"/>
    <lineage>
        <taxon>Bacteria</taxon>
        <taxon>Pseudomonadati</taxon>
        <taxon>Bacteroidota</taxon>
        <taxon>Bacteroidia</taxon>
        <taxon>Bacteroidales</taxon>
        <taxon>Rikenellaceae</taxon>
        <taxon>Rikenellaceae incertae sedis</taxon>
        <taxon>Candidatus Coprenecus</taxon>
    </lineage>
</organism>
<sequence>MSKRVLIITYYWPPTAGSGVQRWLKMSKYLPQYGWQPVIYTPENPEAGMTDESLLRDIAPEVEVIKRPILEPYAVFNALTGNKGKNSGKASAGSGAVNPINAVGHKSPLMRLSLWLRANVFVPDPRFLWIRPSVRFLKQYLREHPVDAIVSTGPPHSMHLIARALHRSMGIPWTADFRDPWTRIFYFKHLPLTRRSRKRYAAMELSVLREADHVVAVTDNMVRDFLEELEADKKRGASGRQTAGDSSVTEQKNKFHVIENGYDEADFTGITAAELPAGFNLVHTGLFSAEGNPRRLWKVLAELCRDLPGFGRDLHLTFAGKTDPEILAAVREAGLGDRLTDRGYIPHHEANRLQKAADLLLLPLREEPEAAGILTGKYFEYLATGRPIAAFGPHGSVLERSLAATRTGEIFDWDEEAPLKACITALYTGTKTFAPDRQAIAAYTRRSLAGRYAEIL</sequence>
<dbReference type="SUPFAM" id="SSF53756">
    <property type="entry name" value="UDP-Glycosyltransferase/glycogen phosphorylase"/>
    <property type="match status" value="1"/>
</dbReference>
<evidence type="ECO:0000313" key="3">
    <source>
        <dbReference type="Proteomes" id="UP000886744"/>
    </source>
</evidence>
<proteinExistence type="predicted"/>
<dbReference type="GO" id="GO:0016757">
    <property type="term" value="F:glycosyltransferase activity"/>
    <property type="evidence" value="ECO:0007669"/>
    <property type="project" value="UniProtKB-ARBA"/>
</dbReference>
<reference evidence="2" key="1">
    <citation type="submission" date="2020-10" db="EMBL/GenBank/DDBJ databases">
        <authorList>
            <person name="Gilroy R."/>
        </authorList>
    </citation>
    <scope>NUCLEOTIDE SEQUENCE</scope>
    <source>
        <strain evidence="2">ChiHjej13B12-12457</strain>
    </source>
</reference>
<feature type="domain" description="Glycosyltransferase subfamily 4-like N-terminal" evidence="1">
    <location>
        <begin position="114"/>
        <end position="232"/>
    </location>
</feature>
<evidence type="ECO:0000259" key="1">
    <source>
        <dbReference type="Pfam" id="PF13579"/>
    </source>
</evidence>
<gene>
    <name evidence="2" type="ORF">IAC94_02950</name>
</gene>
<comment type="caution">
    <text evidence="2">The sequence shown here is derived from an EMBL/GenBank/DDBJ whole genome shotgun (WGS) entry which is preliminary data.</text>
</comment>
<dbReference type="InterPro" id="IPR028098">
    <property type="entry name" value="Glyco_trans_4-like_N"/>
</dbReference>
<reference evidence="2" key="2">
    <citation type="journal article" date="2021" name="PeerJ">
        <title>Extensive microbial diversity within the chicken gut microbiome revealed by metagenomics and culture.</title>
        <authorList>
            <person name="Gilroy R."/>
            <person name="Ravi A."/>
            <person name="Getino M."/>
            <person name="Pursley I."/>
            <person name="Horton D.L."/>
            <person name="Alikhan N.F."/>
            <person name="Baker D."/>
            <person name="Gharbi K."/>
            <person name="Hall N."/>
            <person name="Watson M."/>
            <person name="Adriaenssens E.M."/>
            <person name="Foster-Nyarko E."/>
            <person name="Jarju S."/>
            <person name="Secka A."/>
            <person name="Antonio M."/>
            <person name="Oren A."/>
            <person name="Chaudhuri R.R."/>
            <person name="La Ragione R."/>
            <person name="Hildebrand F."/>
            <person name="Pallen M.J."/>
        </authorList>
    </citation>
    <scope>NUCLEOTIDE SEQUENCE</scope>
    <source>
        <strain evidence="2">ChiHjej13B12-12457</strain>
    </source>
</reference>
<dbReference type="PANTHER" id="PTHR12526:SF637">
    <property type="entry name" value="GLYCOSYLTRANSFERASE EPSF-RELATED"/>
    <property type="match status" value="1"/>
</dbReference>
<dbReference type="Proteomes" id="UP000886744">
    <property type="component" value="Unassembled WGS sequence"/>
</dbReference>
<name>A0A9D1J6A2_9BACT</name>
<dbReference type="EMBL" id="DVHI01000036">
    <property type="protein sequence ID" value="HIR62467.1"/>
    <property type="molecule type" value="Genomic_DNA"/>
</dbReference>
<protein>
    <submittedName>
        <fullName evidence="2">Glycosyltransferase</fullName>
    </submittedName>
</protein>
<evidence type="ECO:0000313" key="2">
    <source>
        <dbReference type="EMBL" id="HIR62467.1"/>
    </source>
</evidence>
<dbReference type="Pfam" id="PF13579">
    <property type="entry name" value="Glyco_trans_4_4"/>
    <property type="match status" value="1"/>
</dbReference>
<accession>A0A9D1J6A2</accession>
<dbReference type="PANTHER" id="PTHR12526">
    <property type="entry name" value="GLYCOSYLTRANSFERASE"/>
    <property type="match status" value="1"/>
</dbReference>
<dbReference type="AlphaFoldDB" id="A0A9D1J6A2"/>
<dbReference type="Gene3D" id="3.40.50.2000">
    <property type="entry name" value="Glycogen Phosphorylase B"/>
    <property type="match status" value="2"/>
</dbReference>